<keyword evidence="1" id="KW-0812">Transmembrane</keyword>
<sequence>MCFSGFRIRDRIWIRVFSFINITRRLSSRGPSMAIVYLSLFSGAVSVGGVYMYYNVVADYYDQSLCYLYWTTSTILGGRDP</sequence>
<keyword evidence="3" id="KW-1185">Reference proteome</keyword>
<name>A0A0D2PFL4_HYPSF</name>
<dbReference type="Proteomes" id="UP000054270">
    <property type="component" value="Unassembled WGS sequence"/>
</dbReference>
<keyword evidence="1" id="KW-1133">Transmembrane helix</keyword>
<proteinExistence type="predicted"/>
<dbReference type="EMBL" id="KN817583">
    <property type="protein sequence ID" value="KJA18925.1"/>
    <property type="molecule type" value="Genomic_DNA"/>
</dbReference>
<keyword evidence="1" id="KW-0472">Membrane</keyword>
<evidence type="ECO:0000313" key="2">
    <source>
        <dbReference type="EMBL" id="KJA18925.1"/>
    </source>
</evidence>
<evidence type="ECO:0000256" key="1">
    <source>
        <dbReference type="SAM" id="Phobius"/>
    </source>
</evidence>
<organism evidence="2 3">
    <name type="scientific">Hypholoma sublateritium (strain FD-334 SS-4)</name>
    <dbReference type="NCBI Taxonomy" id="945553"/>
    <lineage>
        <taxon>Eukaryota</taxon>
        <taxon>Fungi</taxon>
        <taxon>Dikarya</taxon>
        <taxon>Basidiomycota</taxon>
        <taxon>Agaricomycotina</taxon>
        <taxon>Agaricomycetes</taxon>
        <taxon>Agaricomycetidae</taxon>
        <taxon>Agaricales</taxon>
        <taxon>Agaricineae</taxon>
        <taxon>Strophariaceae</taxon>
        <taxon>Hypholoma</taxon>
    </lineage>
</organism>
<evidence type="ECO:0000313" key="3">
    <source>
        <dbReference type="Proteomes" id="UP000054270"/>
    </source>
</evidence>
<gene>
    <name evidence="2" type="ORF">HYPSUDRAFT_912270</name>
</gene>
<reference evidence="3" key="1">
    <citation type="submission" date="2014-04" db="EMBL/GenBank/DDBJ databases">
        <title>Evolutionary Origins and Diversification of the Mycorrhizal Mutualists.</title>
        <authorList>
            <consortium name="DOE Joint Genome Institute"/>
            <consortium name="Mycorrhizal Genomics Consortium"/>
            <person name="Kohler A."/>
            <person name="Kuo A."/>
            <person name="Nagy L.G."/>
            <person name="Floudas D."/>
            <person name="Copeland A."/>
            <person name="Barry K.W."/>
            <person name="Cichocki N."/>
            <person name="Veneault-Fourrey C."/>
            <person name="LaButti K."/>
            <person name="Lindquist E.A."/>
            <person name="Lipzen A."/>
            <person name="Lundell T."/>
            <person name="Morin E."/>
            <person name="Murat C."/>
            <person name="Riley R."/>
            <person name="Ohm R."/>
            <person name="Sun H."/>
            <person name="Tunlid A."/>
            <person name="Henrissat B."/>
            <person name="Grigoriev I.V."/>
            <person name="Hibbett D.S."/>
            <person name="Martin F."/>
        </authorList>
    </citation>
    <scope>NUCLEOTIDE SEQUENCE [LARGE SCALE GENOMIC DNA]</scope>
    <source>
        <strain evidence="3">FD-334 SS-4</strain>
    </source>
</reference>
<feature type="transmembrane region" description="Helical" evidence="1">
    <location>
        <begin position="34"/>
        <end position="54"/>
    </location>
</feature>
<accession>A0A0D2PFL4</accession>
<protein>
    <submittedName>
        <fullName evidence="2">Uncharacterized protein</fullName>
    </submittedName>
</protein>
<dbReference type="AlphaFoldDB" id="A0A0D2PFL4"/>